<dbReference type="GO" id="GO:0006508">
    <property type="term" value="P:proteolysis"/>
    <property type="evidence" value="ECO:0007669"/>
    <property type="project" value="InterPro"/>
</dbReference>
<evidence type="ECO:0000259" key="2">
    <source>
        <dbReference type="PROSITE" id="PS50175"/>
    </source>
</evidence>
<dbReference type="AlphaFoldDB" id="T1BMM9"/>
<evidence type="ECO:0000313" key="3">
    <source>
        <dbReference type="EMBL" id="EQD71052.1"/>
    </source>
</evidence>
<name>T1BMM9_9ZZZZ</name>
<dbReference type="InterPro" id="IPR034122">
    <property type="entry name" value="Retropepsin-like_bacterial"/>
</dbReference>
<dbReference type="PROSITE" id="PS50175">
    <property type="entry name" value="ASP_PROT_RETROV"/>
    <property type="match status" value="1"/>
</dbReference>
<reference evidence="3" key="2">
    <citation type="journal article" date="2014" name="ISME J.">
        <title>Microbial stratification in low pH oxic and suboxic macroscopic growths along an acid mine drainage.</title>
        <authorList>
            <person name="Mendez-Garcia C."/>
            <person name="Mesa V."/>
            <person name="Sprenger R.R."/>
            <person name="Richter M."/>
            <person name="Diez M.S."/>
            <person name="Solano J."/>
            <person name="Bargiela R."/>
            <person name="Golyshina O.V."/>
            <person name="Manteca A."/>
            <person name="Ramos J.L."/>
            <person name="Gallego J.R."/>
            <person name="Llorente I."/>
            <person name="Martins Dos Santos V.A."/>
            <person name="Jensen O.N."/>
            <person name="Pelaez A.I."/>
            <person name="Sanchez J."/>
            <person name="Ferrer M."/>
        </authorList>
    </citation>
    <scope>NUCLEOTIDE SEQUENCE</scope>
</reference>
<keyword evidence="1" id="KW-0378">Hydrolase</keyword>
<dbReference type="Gene3D" id="2.40.70.10">
    <property type="entry name" value="Acid Proteases"/>
    <property type="match status" value="2"/>
</dbReference>
<dbReference type="Pfam" id="PF13650">
    <property type="entry name" value="Asp_protease_2"/>
    <property type="match status" value="1"/>
</dbReference>
<dbReference type="CDD" id="cd05483">
    <property type="entry name" value="retropepsin_like_bacteria"/>
    <property type="match status" value="1"/>
</dbReference>
<feature type="non-terminal residue" evidence="3">
    <location>
        <position position="277"/>
    </location>
</feature>
<organism evidence="3">
    <name type="scientific">mine drainage metagenome</name>
    <dbReference type="NCBI Taxonomy" id="410659"/>
    <lineage>
        <taxon>unclassified sequences</taxon>
        <taxon>metagenomes</taxon>
        <taxon>ecological metagenomes</taxon>
    </lineage>
</organism>
<proteinExistence type="predicted"/>
<protein>
    <submittedName>
        <fullName evidence="3">Peptidase A2A</fullName>
    </submittedName>
</protein>
<comment type="caution">
    <text evidence="3">The sequence shown here is derived from an EMBL/GenBank/DDBJ whole genome shotgun (WGS) entry which is preliminary data.</text>
</comment>
<sequence>MRVEWYAGGGGGVMKAVFWYVCLTALWSAAVWAAKPPARPVWPDASNRLLAVPTRRDRVGQVVAPVMIDGKGPFRFLVDTGADGSVVSPALVHALKLAPVQATDERVEGTTGTQRLPWVPIESLRIGHIVKHGLRLPVSASPVLQGLDGILGMAGFGAVRVVVDFYHNRVIIGRSRPRSLRDFGFLDIPARRTPGGLLMIPAHVGDIEVTAVIDTGSEGTLGNDALRQALLHAAAKKASKAKIYGVTRQVSKGGVAASPTIYLGPVAIRNLVIVYAQ</sequence>
<accession>T1BMM9</accession>
<dbReference type="InterPro" id="IPR021109">
    <property type="entry name" value="Peptidase_aspartic_dom_sf"/>
</dbReference>
<dbReference type="InterPro" id="IPR001995">
    <property type="entry name" value="Peptidase_A2_cat"/>
</dbReference>
<reference evidence="3" key="1">
    <citation type="submission" date="2013-08" db="EMBL/GenBank/DDBJ databases">
        <authorList>
            <person name="Mendez C."/>
            <person name="Richter M."/>
            <person name="Ferrer M."/>
            <person name="Sanchez J."/>
        </authorList>
    </citation>
    <scope>NUCLEOTIDE SEQUENCE</scope>
</reference>
<dbReference type="GO" id="GO:0004190">
    <property type="term" value="F:aspartic-type endopeptidase activity"/>
    <property type="evidence" value="ECO:0007669"/>
    <property type="project" value="InterPro"/>
</dbReference>
<evidence type="ECO:0000256" key="1">
    <source>
        <dbReference type="ARBA" id="ARBA00022801"/>
    </source>
</evidence>
<dbReference type="SUPFAM" id="SSF50630">
    <property type="entry name" value="Acid proteases"/>
    <property type="match status" value="1"/>
</dbReference>
<gene>
    <name evidence="3" type="ORF">B1A_05983</name>
</gene>
<dbReference type="EMBL" id="AUZX01004355">
    <property type="protein sequence ID" value="EQD71052.1"/>
    <property type="molecule type" value="Genomic_DNA"/>
</dbReference>
<feature type="domain" description="Peptidase A2" evidence="2">
    <location>
        <begin position="74"/>
        <end position="88"/>
    </location>
</feature>